<evidence type="ECO:0000313" key="3">
    <source>
        <dbReference type="Proteomes" id="UP001054252"/>
    </source>
</evidence>
<evidence type="ECO:0000313" key="2">
    <source>
        <dbReference type="EMBL" id="GKV53553.1"/>
    </source>
</evidence>
<protein>
    <submittedName>
        <fullName evidence="2">Uncharacterized protein</fullName>
    </submittedName>
</protein>
<proteinExistence type="predicted"/>
<name>A0AAV5MVS8_9ROSI</name>
<evidence type="ECO:0000256" key="1">
    <source>
        <dbReference type="SAM" id="MobiDB-lite"/>
    </source>
</evidence>
<gene>
    <name evidence="2" type="ORF">SLEP1_g60073</name>
</gene>
<accession>A0AAV5MVS8</accession>
<feature type="region of interest" description="Disordered" evidence="1">
    <location>
        <begin position="67"/>
        <end position="92"/>
    </location>
</feature>
<dbReference type="EMBL" id="BPVZ01001517">
    <property type="protein sequence ID" value="GKV53553.1"/>
    <property type="molecule type" value="Genomic_DNA"/>
</dbReference>
<dbReference type="Proteomes" id="UP001054252">
    <property type="component" value="Unassembled WGS sequence"/>
</dbReference>
<organism evidence="2 3">
    <name type="scientific">Rubroshorea leprosula</name>
    <dbReference type="NCBI Taxonomy" id="152421"/>
    <lineage>
        <taxon>Eukaryota</taxon>
        <taxon>Viridiplantae</taxon>
        <taxon>Streptophyta</taxon>
        <taxon>Embryophyta</taxon>
        <taxon>Tracheophyta</taxon>
        <taxon>Spermatophyta</taxon>
        <taxon>Magnoliopsida</taxon>
        <taxon>eudicotyledons</taxon>
        <taxon>Gunneridae</taxon>
        <taxon>Pentapetalae</taxon>
        <taxon>rosids</taxon>
        <taxon>malvids</taxon>
        <taxon>Malvales</taxon>
        <taxon>Dipterocarpaceae</taxon>
        <taxon>Rubroshorea</taxon>
    </lineage>
</organism>
<comment type="caution">
    <text evidence="2">The sequence shown here is derived from an EMBL/GenBank/DDBJ whole genome shotgun (WGS) entry which is preliminary data.</text>
</comment>
<dbReference type="AlphaFoldDB" id="A0AAV5MVS8"/>
<keyword evidence="3" id="KW-1185">Reference proteome</keyword>
<reference evidence="2 3" key="1">
    <citation type="journal article" date="2021" name="Commun. Biol.">
        <title>The genome of Shorea leprosula (Dipterocarpaceae) highlights the ecological relevance of drought in aseasonal tropical rainforests.</title>
        <authorList>
            <person name="Ng K.K.S."/>
            <person name="Kobayashi M.J."/>
            <person name="Fawcett J.A."/>
            <person name="Hatakeyama M."/>
            <person name="Paape T."/>
            <person name="Ng C.H."/>
            <person name="Ang C.C."/>
            <person name="Tnah L.H."/>
            <person name="Lee C.T."/>
            <person name="Nishiyama T."/>
            <person name="Sese J."/>
            <person name="O'Brien M.J."/>
            <person name="Copetti D."/>
            <person name="Mohd Noor M.I."/>
            <person name="Ong R.C."/>
            <person name="Putra M."/>
            <person name="Sireger I.Z."/>
            <person name="Indrioko S."/>
            <person name="Kosugi Y."/>
            <person name="Izuno A."/>
            <person name="Isagi Y."/>
            <person name="Lee S.L."/>
            <person name="Shimizu K.K."/>
        </authorList>
    </citation>
    <scope>NUCLEOTIDE SEQUENCE [LARGE SCALE GENOMIC DNA]</scope>
    <source>
        <strain evidence="2">214</strain>
    </source>
</reference>
<sequence length="92" mass="10109">MEVQSADFGSCSRLYRQKFEDHCLARAEKRRKAGSNFIAGCESAFNAQRSTLLNVFKIGIPKPAQSFAAGSRGKQNGLQTRIAGSRKLSRLS</sequence>